<dbReference type="SUPFAM" id="SSF109854">
    <property type="entry name" value="DinB/YfiT-like putative metalloenzymes"/>
    <property type="match status" value="1"/>
</dbReference>
<dbReference type="Gene3D" id="1.20.120.450">
    <property type="entry name" value="dinb family like domain"/>
    <property type="match status" value="1"/>
</dbReference>
<dbReference type="Proteomes" id="UP000286287">
    <property type="component" value="Unassembled WGS sequence"/>
</dbReference>
<dbReference type="Pfam" id="PF12867">
    <property type="entry name" value="DinB_2"/>
    <property type="match status" value="1"/>
</dbReference>
<gene>
    <name evidence="2" type="ORF">D3875_08280</name>
</gene>
<keyword evidence="3" id="KW-1185">Reference proteome</keyword>
<organism evidence="2 3">
    <name type="scientific">Deinococcus cavernae</name>
    <dbReference type="NCBI Taxonomy" id="2320857"/>
    <lineage>
        <taxon>Bacteria</taxon>
        <taxon>Thermotogati</taxon>
        <taxon>Deinococcota</taxon>
        <taxon>Deinococci</taxon>
        <taxon>Deinococcales</taxon>
        <taxon>Deinococcaceae</taxon>
        <taxon>Deinococcus</taxon>
    </lineage>
</organism>
<feature type="domain" description="DinB-like" evidence="1">
    <location>
        <begin position="33"/>
        <end position="146"/>
    </location>
</feature>
<dbReference type="RefSeq" id="WP_119762879.1">
    <property type="nucleotide sequence ID" value="NZ_QYUJ01000014.1"/>
</dbReference>
<name>A0A418V641_9DEIO</name>
<reference evidence="2 3" key="1">
    <citation type="submission" date="2018-09" db="EMBL/GenBank/DDBJ databases">
        <authorList>
            <person name="Zhu H."/>
        </authorList>
    </citation>
    <scope>NUCLEOTIDE SEQUENCE [LARGE SCALE GENOMIC DNA]</scope>
    <source>
        <strain evidence="2 3">K2S05-167</strain>
    </source>
</reference>
<dbReference type="AlphaFoldDB" id="A0A418V641"/>
<sequence>MTDETSKEPGLCDVFGKAVGNLYRGGPANVSWERAFEGLTAEDARRVPPHLPHSVAQVVAHVQFWQAYLLRVIGGENPPTPEHAAGGWPAPGNWEEVKTAFQQDAARLREYARDDAFILTTDRQGQPYGVALTNFAGHSVYHLGQVVNIRQALGLWPPPSGGDTW</sequence>
<protein>
    <submittedName>
        <fullName evidence="2">DinB family protein</fullName>
    </submittedName>
</protein>
<dbReference type="EMBL" id="QYUJ01000014">
    <property type="protein sequence ID" value="RJF71571.1"/>
    <property type="molecule type" value="Genomic_DNA"/>
</dbReference>
<accession>A0A418V641</accession>
<proteinExistence type="predicted"/>
<dbReference type="InterPro" id="IPR024775">
    <property type="entry name" value="DinB-like"/>
</dbReference>
<evidence type="ECO:0000259" key="1">
    <source>
        <dbReference type="Pfam" id="PF12867"/>
    </source>
</evidence>
<dbReference type="InterPro" id="IPR034660">
    <property type="entry name" value="DinB/YfiT-like"/>
</dbReference>
<evidence type="ECO:0000313" key="3">
    <source>
        <dbReference type="Proteomes" id="UP000286287"/>
    </source>
</evidence>
<comment type="caution">
    <text evidence="2">The sequence shown here is derived from an EMBL/GenBank/DDBJ whole genome shotgun (WGS) entry which is preliminary data.</text>
</comment>
<dbReference type="OrthoDB" id="9798830at2"/>
<evidence type="ECO:0000313" key="2">
    <source>
        <dbReference type="EMBL" id="RJF71571.1"/>
    </source>
</evidence>